<comment type="pathway">
    <text evidence="4 18">Cofactor biosynthesis; riboflavin biosynthesis; 2-hydroxy-3-oxobutyl phosphate from D-ribulose 5-phosphate: step 1/1.</text>
</comment>
<keyword evidence="13 18" id="KW-0342">GTP-binding</keyword>
<dbReference type="GO" id="GO:0003935">
    <property type="term" value="F:GTP cyclohydrolase II activity"/>
    <property type="evidence" value="ECO:0007669"/>
    <property type="project" value="UniProtKB-EC"/>
</dbReference>
<feature type="region of interest" description="GTP cyclohydrolase II" evidence="18">
    <location>
        <begin position="202"/>
        <end position="412"/>
    </location>
</feature>
<keyword evidence="16 18" id="KW-0511">Multifunctional enzyme</keyword>
<dbReference type="NCBIfam" id="TIGR00505">
    <property type="entry name" value="ribA"/>
    <property type="match status" value="1"/>
</dbReference>
<dbReference type="HAMAP" id="MF_01283">
    <property type="entry name" value="RibBA"/>
    <property type="match status" value="1"/>
</dbReference>
<feature type="site" description="Essential for DHBP synthase activity" evidence="18">
    <location>
        <position position="126"/>
    </location>
</feature>
<dbReference type="Gene3D" id="3.90.870.10">
    <property type="entry name" value="DHBP synthase"/>
    <property type="match status" value="1"/>
</dbReference>
<evidence type="ECO:0000256" key="11">
    <source>
        <dbReference type="ARBA" id="ARBA00022833"/>
    </source>
</evidence>
<evidence type="ECO:0000256" key="10">
    <source>
        <dbReference type="ARBA" id="ARBA00022801"/>
    </source>
</evidence>
<evidence type="ECO:0000256" key="16">
    <source>
        <dbReference type="ARBA" id="ARBA00023268"/>
    </source>
</evidence>
<evidence type="ECO:0000256" key="4">
    <source>
        <dbReference type="ARBA" id="ARBA00004904"/>
    </source>
</evidence>
<feature type="active site" description="Proton acceptor; for GTP cyclohydrolase activity" evidence="18">
    <location>
        <position position="330"/>
    </location>
</feature>
<feature type="binding site" evidence="18">
    <location>
        <position position="28"/>
    </location>
    <ligand>
        <name>Mg(2+)</name>
        <dbReference type="ChEBI" id="CHEBI:18420"/>
        <label>2</label>
    </ligand>
</feature>
<evidence type="ECO:0000256" key="8">
    <source>
        <dbReference type="ARBA" id="ARBA00022723"/>
    </source>
</evidence>
<gene>
    <name evidence="18" type="primary">ribBA</name>
    <name evidence="20" type="ORF">JBF11_02480</name>
</gene>
<feature type="binding site" evidence="18">
    <location>
        <position position="274"/>
    </location>
    <ligand>
        <name>GTP</name>
        <dbReference type="ChEBI" id="CHEBI:37565"/>
    </ligand>
</feature>
<dbReference type="SUPFAM" id="SSF142695">
    <property type="entry name" value="RibA-like"/>
    <property type="match status" value="1"/>
</dbReference>
<evidence type="ECO:0000256" key="17">
    <source>
        <dbReference type="ARBA" id="ARBA00049295"/>
    </source>
</evidence>
<feature type="binding site" evidence="18">
    <location>
        <position position="358"/>
    </location>
    <ligand>
        <name>GTP</name>
        <dbReference type="ChEBI" id="CHEBI:37565"/>
    </ligand>
</feature>
<feature type="active site" description="Nucleophile; for GTP cyclohydrolase activity" evidence="18">
    <location>
        <position position="332"/>
    </location>
</feature>
<feature type="binding site" evidence="18">
    <location>
        <position position="258"/>
    </location>
    <ligand>
        <name>Zn(2+)</name>
        <dbReference type="ChEBI" id="CHEBI:29105"/>
        <note>catalytic</note>
    </ligand>
</feature>
<dbReference type="InterPro" id="IPR000926">
    <property type="entry name" value="RibA"/>
</dbReference>
<accession>A0ABY5Y4Q8</accession>
<name>A0ABY5Y4Q8_9BACT</name>
<feature type="binding site" evidence="18">
    <location>
        <position position="318"/>
    </location>
    <ligand>
        <name>GTP</name>
        <dbReference type="ChEBI" id="CHEBI:37565"/>
    </ligand>
</feature>
<feature type="binding site" evidence="18">
    <location>
        <begin position="253"/>
        <end position="257"/>
    </location>
    <ligand>
        <name>GTP</name>
        <dbReference type="ChEBI" id="CHEBI:37565"/>
    </ligand>
</feature>
<comment type="pathway">
    <text evidence="3 18">Cofactor biosynthesis; riboflavin biosynthesis; 5-amino-6-(D-ribitylamino)uracil from GTP: step 1/4.</text>
</comment>
<dbReference type="CDD" id="cd00641">
    <property type="entry name" value="GTP_cyclohydro2"/>
    <property type="match status" value="1"/>
</dbReference>
<comment type="caution">
    <text evidence="18">Lacks conserved residue(s) required for the propagation of feature annotation.</text>
</comment>
<keyword evidence="9 18" id="KW-0547">Nucleotide-binding</keyword>
<feature type="domain" description="GTP cyclohydrolase II" evidence="19">
    <location>
        <begin position="209"/>
        <end position="374"/>
    </location>
</feature>
<keyword evidence="7 18" id="KW-0686">Riboflavin biosynthesis</keyword>
<evidence type="ECO:0000259" key="19">
    <source>
        <dbReference type="Pfam" id="PF00925"/>
    </source>
</evidence>
<feature type="binding site" evidence="18">
    <location>
        <position position="32"/>
    </location>
    <ligand>
        <name>D-ribulose 5-phosphate</name>
        <dbReference type="ChEBI" id="CHEBI:58121"/>
    </ligand>
</feature>
<proteinExistence type="inferred from homology"/>
<dbReference type="EMBL" id="CP065938">
    <property type="protein sequence ID" value="UWX06203.1"/>
    <property type="molecule type" value="Genomic_DNA"/>
</dbReference>
<evidence type="ECO:0000256" key="2">
    <source>
        <dbReference type="ARBA" id="ARBA00002284"/>
    </source>
</evidence>
<evidence type="ECO:0000256" key="9">
    <source>
        <dbReference type="ARBA" id="ARBA00022741"/>
    </source>
</evidence>
<dbReference type="EC" id="3.5.4.25" evidence="18"/>
<comment type="cofactor">
    <cofactor evidence="18">
        <name>Mg(2+)</name>
        <dbReference type="ChEBI" id="CHEBI:18420"/>
    </cofactor>
    <cofactor evidence="18">
        <name>Mn(2+)</name>
        <dbReference type="ChEBI" id="CHEBI:29035"/>
    </cofactor>
    <text evidence="18">Binds 2 divalent metal cations per subunit. Magnesium or manganese.</text>
</comment>
<dbReference type="Proteomes" id="UP001058120">
    <property type="component" value="Chromosome"/>
</dbReference>
<comment type="similarity">
    <text evidence="6 18">In the C-terminal section; belongs to the GTP cyclohydrolase II family.</text>
</comment>
<dbReference type="PIRSF" id="PIRSF001259">
    <property type="entry name" value="RibA"/>
    <property type="match status" value="1"/>
</dbReference>
<evidence type="ECO:0000256" key="5">
    <source>
        <dbReference type="ARBA" id="ARBA00005520"/>
    </source>
</evidence>
<dbReference type="HAMAP" id="MF_00180">
    <property type="entry name" value="RibB"/>
    <property type="match status" value="1"/>
</dbReference>
<dbReference type="InterPro" id="IPR036144">
    <property type="entry name" value="RibA-like_sf"/>
</dbReference>
<feature type="binding site" evidence="18">
    <location>
        <position position="271"/>
    </location>
    <ligand>
        <name>Zn(2+)</name>
        <dbReference type="ChEBI" id="CHEBI:29105"/>
        <note>catalytic</note>
    </ligand>
</feature>
<keyword evidence="14 18" id="KW-0464">Manganese</keyword>
<dbReference type="InterPro" id="IPR016299">
    <property type="entry name" value="Riboflavin_synth_RibBA"/>
</dbReference>
<keyword evidence="10 18" id="KW-0378">Hydrolase</keyword>
<dbReference type="NCBIfam" id="NF006803">
    <property type="entry name" value="PRK09311.1"/>
    <property type="match status" value="1"/>
</dbReference>
<dbReference type="PANTHER" id="PTHR21327:SF18">
    <property type="entry name" value="3,4-DIHYDROXY-2-BUTANONE 4-PHOSPHATE SYNTHASE"/>
    <property type="match status" value="1"/>
</dbReference>
<dbReference type="InterPro" id="IPR032677">
    <property type="entry name" value="GTP_cyclohydro_II"/>
</dbReference>
<reference evidence="20" key="1">
    <citation type="submission" date="2020-12" db="EMBL/GenBank/DDBJ databases">
        <title>Taurinivorans muris gen. nov., sp. nov., fundamental and realized metabolic niche of a ubiquitous sulfidogenic bacterium in the murine intestine.</title>
        <authorList>
            <person name="Ye H."/>
            <person name="Hanson B.T."/>
            <person name="Loy A."/>
        </authorList>
    </citation>
    <scope>NUCLEOTIDE SEQUENCE</scope>
    <source>
        <strain evidence="20">LT0009</strain>
    </source>
</reference>
<keyword evidence="11 18" id="KW-0862">Zinc</keyword>
<feature type="binding site" evidence="18">
    <location>
        <position position="353"/>
    </location>
    <ligand>
        <name>GTP</name>
        <dbReference type="ChEBI" id="CHEBI:37565"/>
    </ligand>
</feature>
<sequence>MGICKTEEAIEDFKQGKMIILADDEDRENEGDLTIAAEFITPEIINFMAKYGRGLICLPMTNEMADKLELPLMTQRNGSKFGTNFTVSIEAREGVTTGISAFDRAHTILTAVNPNSKARDIVTPGHIFPLRANNGGVLIRAGQTEGSVDLAKLAGLTPAAVICEIMNEDGTMSRMPDLEKFSKEHDIKIATIKDLIQYRLKKGQVAVKRAAEASMPTAFGDFKIIAYENSLDNQTHIALVKGDVTTPEPVLVRVHSECLTGDVFASMRCDCGGQLHSAMAQIEKEGRGIILYMRQEGRGIGLANKIKAYALQDEGLDTVEANNMLGFKADLRDYGLGAQILVDLGVSKLRILTNNPKKIIGLEGYGLEIVERIPLELLPSPYNEKYLQTKKEKLGHLFGNSCRHIHGNYGDF</sequence>
<feature type="binding site" evidence="18">
    <location>
        <begin position="27"/>
        <end position="28"/>
    </location>
    <ligand>
        <name>D-ribulose 5-phosphate</name>
        <dbReference type="ChEBI" id="CHEBI:58121"/>
    </ligand>
</feature>
<evidence type="ECO:0000256" key="1">
    <source>
        <dbReference type="ARBA" id="ARBA00000141"/>
    </source>
</evidence>
<dbReference type="InterPro" id="IPR000422">
    <property type="entry name" value="DHBP_synthase_RibB"/>
</dbReference>
<organism evidence="20 21">
    <name type="scientific">Taurinivorans muris</name>
    <dbReference type="NCBI Taxonomy" id="2787751"/>
    <lineage>
        <taxon>Bacteria</taxon>
        <taxon>Pseudomonadati</taxon>
        <taxon>Thermodesulfobacteriota</taxon>
        <taxon>Desulfovibrionia</taxon>
        <taxon>Desulfovibrionales</taxon>
        <taxon>Desulfovibrionaceae</taxon>
        <taxon>Taurinivorans</taxon>
    </lineage>
</organism>
<feature type="binding site" evidence="18">
    <location>
        <position position="164"/>
    </location>
    <ligand>
        <name>D-ribulose 5-phosphate</name>
        <dbReference type="ChEBI" id="CHEBI:58121"/>
    </ligand>
</feature>
<dbReference type="PANTHER" id="PTHR21327">
    <property type="entry name" value="GTP CYCLOHYDROLASE II-RELATED"/>
    <property type="match status" value="1"/>
</dbReference>
<feature type="region of interest" description="DHBP synthase" evidence="18">
    <location>
        <begin position="1"/>
        <end position="201"/>
    </location>
</feature>
<evidence type="ECO:0000313" key="20">
    <source>
        <dbReference type="EMBL" id="UWX06203.1"/>
    </source>
</evidence>
<dbReference type="RefSeq" id="WP_334315805.1">
    <property type="nucleotide sequence ID" value="NZ_CP065938.1"/>
</dbReference>
<evidence type="ECO:0000313" key="21">
    <source>
        <dbReference type="Proteomes" id="UP001058120"/>
    </source>
</evidence>
<evidence type="ECO:0000256" key="13">
    <source>
        <dbReference type="ARBA" id="ARBA00023134"/>
    </source>
</evidence>
<feature type="binding site" evidence="18">
    <location>
        <position position="28"/>
    </location>
    <ligand>
        <name>Mg(2+)</name>
        <dbReference type="ChEBI" id="CHEBI:18420"/>
        <label>1</label>
    </ligand>
</feature>
<keyword evidence="8 18" id="KW-0479">Metal-binding</keyword>
<evidence type="ECO:0000256" key="6">
    <source>
        <dbReference type="ARBA" id="ARBA00008976"/>
    </source>
</evidence>
<evidence type="ECO:0000256" key="18">
    <source>
        <dbReference type="HAMAP-Rule" id="MF_01283"/>
    </source>
</evidence>
<comment type="similarity">
    <text evidence="5 18">In the N-terminal section; belongs to the DHBP synthase family.</text>
</comment>
<dbReference type="Gene3D" id="3.40.50.10990">
    <property type="entry name" value="GTP cyclohydrolase II"/>
    <property type="match status" value="1"/>
</dbReference>
<comment type="catalytic activity">
    <reaction evidence="17 18">
        <text>GTP + 4 H2O = 2,5-diamino-6-hydroxy-4-(5-phosphoribosylamino)-pyrimidine + formate + 2 phosphate + 3 H(+)</text>
        <dbReference type="Rhea" id="RHEA:23704"/>
        <dbReference type="ChEBI" id="CHEBI:15377"/>
        <dbReference type="ChEBI" id="CHEBI:15378"/>
        <dbReference type="ChEBI" id="CHEBI:15740"/>
        <dbReference type="ChEBI" id="CHEBI:37565"/>
        <dbReference type="ChEBI" id="CHEBI:43474"/>
        <dbReference type="ChEBI" id="CHEBI:58614"/>
        <dbReference type="EC" id="3.5.4.25"/>
    </reaction>
</comment>
<keyword evidence="15 18" id="KW-0456">Lyase</keyword>
<feature type="binding site" evidence="18">
    <location>
        <begin position="296"/>
        <end position="298"/>
    </location>
    <ligand>
        <name>GTP</name>
        <dbReference type="ChEBI" id="CHEBI:37565"/>
    </ligand>
</feature>
<dbReference type="Pfam" id="PF00925">
    <property type="entry name" value="GTP_cyclohydro2"/>
    <property type="match status" value="1"/>
</dbReference>
<keyword evidence="12 18" id="KW-0460">Magnesium</keyword>
<evidence type="ECO:0000256" key="12">
    <source>
        <dbReference type="ARBA" id="ARBA00022842"/>
    </source>
</evidence>
<dbReference type="NCBIfam" id="NF001591">
    <property type="entry name" value="PRK00393.1"/>
    <property type="match status" value="1"/>
</dbReference>
<dbReference type="HAMAP" id="MF_00179">
    <property type="entry name" value="RibA"/>
    <property type="match status" value="1"/>
</dbReference>
<comment type="function">
    <text evidence="2 18">Catalyzes the conversion of D-ribulose 5-phosphate to formate and 3,4-dihydroxy-2-butanone 4-phosphate.</text>
</comment>
<evidence type="ECO:0000256" key="15">
    <source>
        <dbReference type="ARBA" id="ARBA00023239"/>
    </source>
</evidence>
<evidence type="ECO:0000256" key="7">
    <source>
        <dbReference type="ARBA" id="ARBA00022619"/>
    </source>
</evidence>
<dbReference type="NCBIfam" id="TIGR00506">
    <property type="entry name" value="ribB"/>
    <property type="match status" value="1"/>
</dbReference>
<evidence type="ECO:0000256" key="3">
    <source>
        <dbReference type="ARBA" id="ARBA00004853"/>
    </source>
</evidence>
<dbReference type="EC" id="4.1.99.12" evidence="18"/>
<comment type="function">
    <text evidence="18">Catalyzes the conversion of GTP to 2,5-diamino-6-ribosylamino-4(3H)-pyrimidinone 5'-phosphate (DARP), formate and pyrophosphate.</text>
</comment>
<protein>
    <recommendedName>
        <fullName evidence="18">Riboflavin biosynthesis protein RibBA</fullName>
    </recommendedName>
    <domain>
        <recommendedName>
            <fullName evidence="18">3,4-dihydroxy-2-butanone 4-phosphate synthase</fullName>
            <shortName evidence="18">DHBP synthase</shortName>
            <ecNumber evidence="18">4.1.99.12</ecNumber>
        </recommendedName>
    </domain>
    <domain>
        <recommendedName>
            <fullName evidence="18">GTP cyclohydrolase-2</fullName>
            <ecNumber evidence="18">3.5.4.25</ecNumber>
        </recommendedName>
        <alternativeName>
            <fullName evidence="18">GTP cyclohydrolase II</fullName>
        </alternativeName>
    </domain>
</protein>
<dbReference type="InterPro" id="IPR017945">
    <property type="entry name" value="DHBP_synth_RibB-like_a/b_dom"/>
</dbReference>
<dbReference type="SUPFAM" id="SSF55821">
    <property type="entry name" value="YrdC/RibB"/>
    <property type="match status" value="1"/>
</dbReference>
<dbReference type="Pfam" id="PF00926">
    <property type="entry name" value="DHBP_synthase"/>
    <property type="match status" value="1"/>
</dbReference>
<comment type="catalytic activity">
    <reaction evidence="1 18">
        <text>D-ribulose 5-phosphate = (2S)-2-hydroxy-3-oxobutyl phosphate + formate + H(+)</text>
        <dbReference type="Rhea" id="RHEA:18457"/>
        <dbReference type="ChEBI" id="CHEBI:15378"/>
        <dbReference type="ChEBI" id="CHEBI:15740"/>
        <dbReference type="ChEBI" id="CHEBI:58121"/>
        <dbReference type="ChEBI" id="CHEBI:58830"/>
        <dbReference type="EC" id="4.1.99.12"/>
    </reaction>
</comment>
<comment type="cofactor">
    <cofactor evidence="18">
        <name>Zn(2+)</name>
        <dbReference type="ChEBI" id="CHEBI:29105"/>
    </cofactor>
    <text evidence="18">Binds 1 zinc ion per subunit.</text>
</comment>
<evidence type="ECO:0000256" key="14">
    <source>
        <dbReference type="ARBA" id="ARBA00023211"/>
    </source>
</evidence>
<dbReference type="GO" id="GO:0008686">
    <property type="term" value="F:3,4-dihydroxy-2-butanone-4-phosphate synthase activity"/>
    <property type="evidence" value="ECO:0007669"/>
    <property type="project" value="UniProtKB-EC"/>
</dbReference>
<keyword evidence="21" id="KW-1185">Reference proteome</keyword>
<feature type="binding site" evidence="18">
    <location>
        <position position="269"/>
    </location>
    <ligand>
        <name>Zn(2+)</name>
        <dbReference type="ChEBI" id="CHEBI:29105"/>
        <note>catalytic</note>
    </ligand>
</feature>
<feature type="site" description="Essential for DHBP synthase activity" evidence="18">
    <location>
        <position position="164"/>
    </location>
</feature>